<dbReference type="AlphaFoldDB" id="A0A7I4C4P9"/>
<evidence type="ECO:0000256" key="1">
    <source>
        <dbReference type="SAM" id="MobiDB-lite"/>
    </source>
</evidence>
<evidence type="ECO:0000313" key="3">
    <source>
        <dbReference type="Proteomes" id="UP000006727"/>
    </source>
</evidence>
<organism evidence="2 3">
    <name type="scientific">Physcomitrium patens</name>
    <name type="common">Spreading-leaved earth moss</name>
    <name type="synonym">Physcomitrella patens</name>
    <dbReference type="NCBI Taxonomy" id="3218"/>
    <lineage>
        <taxon>Eukaryota</taxon>
        <taxon>Viridiplantae</taxon>
        <taxon>Streptophyta</taxon>
        <taxon>Embryophyta</taxon>
        <taxon>Bryophyta</taxon>
        <taxon>Bryophytina</taxon>
        <taxon>Bryopsida</taxon>
        <taxon>Funariidae</taxon>
        <taxon>Funariales</taxon>
        <taxon>Funariaceae</taxon>
        <taxon>Physcomitrium</taxon>
    </lineage>
</organism>
<proteinExistence type="predicted"/>
<dbReference type="PANTHER" id="PTHR48421">
    <property type="entry name" value="MYCBP-ASSOCIATED PROTEIN"/>
    <property type="match status" value="1"/>
</dbReference>
<accession>A0A7I4C4P9</accession>
<reference evidence="2 3" key="1">
    <citation type="journal article" date="2008" name="Science">
        <title>The Physcomitrella genome reveals evolutionary insights into the conquest of land by plants.</title>
        <authorList>
            <person name="Rensing S."/>
            <person name="Lang D."/>
            <person name="Zimmer A."/>
            <person name="Terry A."/>
            <person name="Salamov A."/>
            <person name="Shapiro H."/>
            <person name="Nishiyama T."/>
            <person name="Perroud P.-F."/>
            <person name="Lindquist E."/>
            <person name="Kamisugi Y."/>
            <person name="Tanahashi T."/>
            <person name="Sakakibara K."/>
            <person name="Fujita T."/>
            <person name="Oishi K."/>
            <person name="Shin-I T."/>
            <person name="Kuroki Y."/>
            <person name="Toyoda A."/>
            <person name="Suzuki Y."/>
            <person name="Hashimoto A."/>
            <person name="Yamaguchi K."/>
            <person name="Sugano A."/>
            <person name="Kohara Y."/>
            <person name="Fujiyama A."/>
            <person name="Anterola A."/>
            <person name="Aoki S."/>
            <person name="Ashton N."/>
            <person name="Barbazuk W.B."/>
            <person name="Barker E."/>
            <person name="Bennetzen J."/>
            <person name="Bezanilla M."/>
            <person name="Blankenship R."/>
            <person name="Cho S.H."/>
            <person name="Dutcher S."/>
            <person name="Estelle M."/>
            <person name="Fawcett J.A."/>
            <person name="Gundlach H."/>
            <person name="Hanada K."/>
            <person name="Heyl A."/>
            <person name="Hicks K.A."/>
            <person name="Hugh J."/>
            <person name="Lohr M."/>
            <person name="Mayer K."/>
            <person name="Melkozernov A."/>
            <person name="Murata T."/>
            <person name="Nelson D."/>
            <person name="Pils B."/>
            <person name="Prigge M."/>
            <person name="Reiss B."/>
            <person name="Renner T."/>
            <person name="Rombauts S."/>
            <person name="Rushton P."/>
            <person name="Sanderfoot A."/>
            <person name="Schween G."/>
            <person name="Shiu S.-H."/>
            <person name="Stueber K."/>
            <person name="Theodoulou F.L."/>
            <person name="Tu H."/>
            <person name="Van de Peer Y."/>
            <person name="Verrier P.J."/>
            <person name="Waters E."/>
            <person name="Wood A."/>
            <person name="Yang L."/>
            <person name="Cove D."/>
            <person name="Cuming A."/>
            <person name="Hasebe M."/>
            <person name="Lucas S."/>
            <person name="Mishler D.B."/>
            <person name="Reski R."/>
            <person name="Grigoriev I."/>
            <person name="Quatrano R.S."/>
            <person name="Boore J.L."/>
        </authorList>
    </citation>
    <scope>NUCLEOTIDE SEQUENCE [LARGE SCALE GENOMIC DNA]</scope>
    <source>
        <strain evidence="2 3">cv. Gransden 2004</strain>
    </source>
</reference>
<sequence length="332" mass="37250">MESLTRSSKACLGIHKTNCHMFSVVNSSGSIQSNEVKKFDFTFKSHVPGVFLESWVICIAPKLPLCWSLDPVFFKGVAISEDHVDKLGERLSMRLYNHEMMSGINEIVMDILNQAARTSQAAEEMRNTRDYMFSNKALNFLQKNVDLEPPVFYAPTRYKRIEALAMVVKAWETCDPSQPRTKQAAAAPGALPSQTWGLPLIPWAWDGSFSSISTGIEQAAMSERMRQHFQSELQSLKELVQIPPDHSVLCQAAIYKMLKRASDHTGDVITQTSEEVGTRMVEGLIQNYSKKQDQGHPHPDAPAITTTAKQSRATKPESKELLIIKTVPLYTY</sequence>
<dbReference type="Proteomes" id="UP000006727">
    <property type="component" value="Chromosome 20"/>
</dbReference>
<dbReference type="Pfam" id="PF14646">
    <property type="entry name" value="MYCBPAP"/>
    <property type="match status" value="1"/>
</dbReference>
<dbReference type="Gramene" id="Pp3c20_520V3.2">
    <property type="protein sequence ID" value="Pp3c20_520V3.2"/>
    <property type="gene ID" value="Pp3c20_520"/>
</dbReference>
<dbReference type="InParanoid" id="A0A7I4C4P9"/>
<feature type="compositionally biased region" description="Basic and acidic residues" evidence="1">
    <location>
        <begin position="290"/>
        <end position="299"/>
    </location>
</feature>
<dbReference type="InterPro" id="IPR032707">
    <property type="entry name" value="MYCBPAP"/>
</dbReference>
<protein>
    <submittedName>
        <fullName evidence="2">Uncharacterized protein</fullName>
    </submittedName>
</protein>
<feature type="region of interest" description="Disordered" evidence="1">
    <location>
        <begin position="290"/>
        <end position="316"/>
    </location>
</feature>
<dbReference type="EnsemblPlants" id="Pp3c20_520V3.2">
    <property type="protein sequence ID" value="Pp3c20_520V3.2"/>
    <property type="gene ID" value="Pp3c20_520"/>
</dbReference>
<reference evidence="2 3" key="2">
    <citation type="journal article" date="2018" name="Plant J.">
        <title>The Physcomitrella patens chromosome-scale assembly reveals moss genome structure and evolution.</title>
        <authorList>
            <person name="Lang D."/>
            <person name="Ullrich K.K."/>
            <person name="Murat F."/>
            <person name="Fuchs J."/>
            <person name="Jenkins J."/>
            <person name="Haas F.B."/>
            <person name="Piednoel M."/>
            <person name="Gundlach H."/>
            <person name="Van Bel M."/>
            <person name="Meyberg R."/>
            <person name="Vives C."/>
            <person name="Morata J."/>
            <person name="Symeonidi A."/>
            <person name="Hiss M."/>
            <person name="Muchero W."/>
            <person name="Kamisugi Y."/>
            <person name="Saleh O."/>
            <person name="Blanc G."/>
            <person name="Decker E.L."/>
            <person name="van Gessel N."/>
            <person name="Grimwood J."/>
            <person name="Hayes R.D."/>
            <person name="Graham S.W."/>
            <person name="Gunter L.E."/>
            <person name="McDaniel S.F."/>
            <person name="Hoernstein S.N.W."/>
            <person name="Larsson A."/>
            <person name="Li F.W."/>
            <person name="Perroud P.F."/>
            <person name="Phillips J."/>
            <person name="Ranjan P."/>
            <person name="Rokshar D.S."/>
            <person name="Rothfels C.J."/>
            <person name="Schneider L."/>
            <person name="Shu S."/>
            <person name="Stevenson D.W."/>
            <person name="Thummler F."/>
            <person name="Tillich M."/>
            <person name="Villarreal Aguilar J.C."/>
            <person name="Widiez T."/>
            <person name="Wong G.K."/>
            <person name="Wymore A."/>
            <person name="Zhang Y."/>
            <person name="Zimmer A.D."/>
            <person name="Quatrano R.S."/>
            <person name="Mayer K.F.X."/>
            <person name="Goodstein D."/>
            <person name="Casacuberta J.M."/>
            <person name="Vandepoele K."/>
            <person name="Reski R."/>
            <person name="Cuming A.C."/>
            <person name="Tuskan G.A."/>
            <person name="Maumus F."/>
            <person name="Salse J."/>
            <person name="Schmutz J."/>
            <person name="Rensing S.A."/>
        </authorList>
    </citation>
    <scope>NUCLEOTIDE SEQUENCE [LARGE SCALE GENOMIC DNA]</scope>
    <source>
        <strain evidence="2 3">cv. Gransden 2004</strain>
    </source>
</reference>
<dbReference type="EMBL" id="ABEU02000020">
    <property type="status" value="NOT_ANNOTATED_CDS"/>
    <property type="molecule type" value="Genomic_DNA"/>
</dbReference>
<feature type="compositionally biased region" description="Polar residues" evidence="1">
    <location>
        <begin position="304"/>
        <end position="313"/>
    </location>
</feature>
<reference evidence="2" key="3">
    <citation type="submission" date="2020-12" db="UniProtKB">
        <authorList>
            <consortium name="EnsemblPlants"/>
        </authorList>
    </citation>
    <scope>IDENTIFICATION</scope>
</reference>
<name>A0A7I4C4P9_PHYPA</name>
<dbReference type="PANTHER" id="PTHR48421:SF1">
    <property type="entry name" value="MYCBP-ASSOCIATED PROTEIN"/>
    <property type="match status" value="1"/>
</dbReference>
<evidence type="ECO:0000313" key="2">
    <source>
        <dbReference type="EnsemblPlants" id="Pp3c20_520V3.2"/>
    </source>
</evidence>
<keyword evidence="3" id="KW-1185">Reference proteome</keyword>